<reference evidence="1" key="1">
    <citation type="journal article" date="2021" name="New Phytol.">
        <title>Evolutionary innovations through gain and loss of genes in the ectomycorrhizal Boletales.</title>
        <authorList>
            <person name="Wu G."/>
            <person name="Miyauchi S."/>
            <person name="Morin E."/>
            <person name="Kuo A."/>
            <person name="Drula E."/>
            <person name="Varga T."/>
            <person name="Kohler A."/>
            <person name="Feng B."/>
            <person name="Cao Y."/>
            <person name="Lipzen A."/>
            <person name="Daum C."/>
            <person name="Hundley H."/>
            <person name="Pangilinan J."/>
            <person name="Johnson J."/>
            <person name="Barry K."/>
            <person name="LaButti K."/>
            <person name="Ng V."/>
            <person name="Ahrendt S."/>
            <person name="Min B."/>
            <person name="Choi I.G."/>
            <person name="Park H."/>
            <person name="Plett J.M."/>
            <person name="Magnuson J."/>
            <person name="Spatafora J.W."/>
            <person name="Nagy L.G."/>
            <person name="Henrissat B."/>
            <person name="Grigoriev I.V."/>
            <person name="Yang Z.L."/>
            <person name="Xu J."/>
            <person name="Martin F.M."/>
        </authorList>
    </citation>
    <scope>NUCLEOTIDE SEQUENCE</scope>
    <source>
        <strain evidence="1">ATCC 28755</strain>
    </source>
</reference>
<protein>
    <submittedName>
        <fullName evidence="1">Uncharacterized protein</fullName>
    </submittedName>
</protein>
<feature type="non-terminal residue" evidence="1">
    <location>
        <position position="1"/>
    </location>
</feature>
<sequence length="162" mass="17791">VVFSSAALSVVEFIHDDLGFSHHPVYKNLCNVGGYLTFELGATLILCGITFIALCISGLVIFTTIHAQDFGDAEGDRISGRRTLPIVASEGSRTYIPAALPLWSLILSTIWDLGPLSSVIFVMMGAFVGTQYFRFRDARHDKLSFVLYNVCLRLVNLWASGN</sequence>
<evidence type="ECO:0000313" key="2">
    <source>
        <dbReference type="Proteomes" id="UP000790377"/>
    </source>
</evidence>
<gene>
    <name evidence="1" type="ORF">BJ138DRAFT_1021170</name>
</gene>
<name>A0ACB7ZQW5_9AGAM</name>
<accession>A0ACB7ZQW5</accession>
<evidence type="ECO:0000313" key="1">
    <source>
        <dbReference type="EMBL" id="KAH7903082.1"/>
    </source>
</evidence>
<comment type="caution">
    <text evidence="1">The sequence shown here is derived from an EMBL/GenBank/DDBJ whole genome shotgun (WGS) entry which is preliminary data.</text>
</comment>
<dbReference type="EMBL" id="MU269239">
    <property type="protein sequence ID" value="KAH7903082.1"/>
    <property type="molecule type" value="Genomic_DNA"/>
</dbReference>
<keyword evidence="2" id="KW-1185">Reference proteome</keyword>
<organism evidence="1 2">
    <name type="scientific">Hygrophoropsis aurantiaca</name>
    <dbReference type="NCBI Taxonomy" id="72124"/>
    <lineage>
        <taxon>Eukaryota</taxon>
        <taxon>Fungi</taxon>
        <taxon>Dikarya</taxon>
        <taxon>Basidiomycota</taxon>
        <taxon>Agaricomycotina</taxon>
        <taxon>Agaricomycetes</taxon>
        <taxon>Agaricomycetidae</taxon>
        <taxon>Boletales</taxon>
        <taxon>Coniophorineae</taxon>
        <taxon>Hygrophoropsidaceae</taxon>
        <taxon>Hygrophoropsis</taxon>
    </lineage>
</organism>
<proteinExistence type="predicted"/>
<dbReference type="Proteomes" id="UP000790377">
    <property type="component" value="Unassembled WGS sequence"/>
</dbReference>